<dbReference type="EMBL" id="RAPQ01000008">
    <property type="protein sequence ID" value="RKE04509.1"/>
    <property type="molecule type" value="Genomic_DNA"/>
</dbReference>
<evidence type="ECO:0000313" key="2">
    <source>
        <dbReference type="EMBL" id="RKE04509.1"/>
    </source>
</evidence>
<reference evidence="2 3" key="1">
    <citation type="submission" date="2018-09" db="EMBL/GenBank/DDBJ databases">
        <title>Genomic Encyclopedia of Archaeal and Bacterial Type Strains, Phase II (KMG-II): from individual species to whole genera.</title>
        <authorList>
            <person name="Goeker M."/>
        </authorList>
    </citation>
    <scope>NUCLEOTIDE SEQUENCE [LARGE SCALE GENOMIC DNA]</scope>
    <source>
        <strain evidence="2 3">DSM 21950</strain>
    </source>
</reference>
<dbReference type="AlphaFoldDB" id="A0A419XAB9"/>
<name>A0A419XAB9_9BACT</name>
<feature type="signal peptide" evidence="1">
    <location>
        <begin position="1"/>
        <end position="25"/>
    </location>
</feature>
<organism evidence="2 3">
    <name type="scientific">Marinifilum flexuosum</name>
    <dbReference type="NCBI Taxonomy" id="1117708"/>
    <lineage>
        <taxon>Bacteria</taxon>
        <taxon>Pseudomonadati</taxon>
        <taxon>Bacteroidota</taxon>
        <taxon>Bacteroidia</taxon>
        <taxon>Marinilabiliales</taxon>
        <taxon>Marinifilaceae</taxon>
    </lineage>
</organism>
<proteinExistence type="predicted"/>
<dbReference type="RefSeq" id="WP_120239278.1">
    <property type="nucleotide sequence ID" value="NZ_RAPQ01000008.1"/>
</dbReference>
<keyword evidence="1" id="KW-0732">Signal</keyword>
<evidence type="ECO:0008006" key="4">
    <source>
        <dbReference type="Google" id="ProtNLM"/>
    </source>
</evidence>
<dbReference type="OrthoDB" id="1418365at2"/>
<protein>
    <recommendedName>
        <fullName evidence="4">Transglutaminase superfamily protein</fullName>
    </recommendedName>
</protein>
<keyword evidence="3" id="KW-1185">Reference proteome</keyword>
<evidence type="ECO:0000313" key="3">
    <source>
        <dbReference type="Proteomes" id="UP000284531"/>
    </source>
</evidence>
<comment type="caution">
    <text evidence="2">The sequence shown here is derived from an EMBL/GenBank/DDBJ whole genome shotgun (WGS) entry which is preliminary data.</text>
</comment>
<sequence length="514" mass="60331">MNKLFAQLTVCIVAFLFCPSLNIQAQTIIKFDDLHFHSEFEKLAINNYLNGKPDTLEIFLSIDESISKEIALKRKESYRNAIQQLIAKKVNEKKLNKKIRLTYSNIHNHFLRKYQEVEYFPKIFETGIYNCVSASILYAMVFEELNIPYKVKASATHVYLVANPGENSVVIETTNPGIEKQIFTGEFKSQYVSHLKKSKLISDVDLKSKSTEEIFEEDFKKVKDADFNNLIGIQYYNKAINKLQYNDTKGALDLGQKAYFFYPDEQVKQLLYTCLAFHIEKCTFEKLDDINYLAQLSRFETVEDNIIVGIFNNVIHNQLQYTDKEAFCDSLYTHFVSQLDDKKLIKELSFSYNMQMSYLYQNTDKLEKYILKAISIKGNHRDAKIIMKNHVERKLFNLRDPKVLLDSINKLEERITHRETNAIIQDHKLRALLELAYHCAEKKKITECNKYLLEFEKSCQGPVEKQMLYLSVENAYRKMAAYYYYKGYRTKARTYVNRGLKYIPDSRILKAFLN</sequence>
<evidence type="ECO:0000256" key="1">
    <source>
        <dbReference type="SAM" id="SignalP"/>
    </source>
</evidence>
<accession>A0A419XAB9</accession>
<gene>
    <name evidence="2" type="ORF">BXY64_1535</name>
</gene>
<dbReference type="Proteomes" id="UP000284531">
    <property type="component" value="Unassembled WGS sequence"/>
</dbReference>
<feature type="chain" id="PRO_5019517524" description="Transglutaminase superfamily protein" evidence="1">
    <location>
        <begin position="26"/>
        <end position="514"/>
    </location>
</feature>